<sequence>MGASYVENLDVRTADSKTPWTRTRKSDYFDNTITDAHRIHSLISRRFCLAQQSTPSLFVNSLCDP</sequence>
<gene>
    <name evidence="1" type="ORF">HYPSUDRAFT_34660</name>
</gene>
<dbReference type="AlphaFoldDB" id="A0A0D2Q719"/>
<reference evidence="2" key="1">
    <citation type="submission" date="2014-04" db="EMBL/GenBank/DDBJ databases">
        <title>Evolutionary Origins and Diversification of the Mycorrhizal Mutualists.</title>
        <authorList>
            <consortium name="DOE Joint Genome Institute"/>
            <consortium name="Mycorrhizal Genomics Consortium"/>
            <person name="Kohler A."/>
            <person name="Kuo A."/>
            <person name="Nagy L.G."/>
            <person name="Floudas D."/>
            <person name="Copeland A."/>
            <person name="Barry K.W."/>
            <person name="Cichocki N."/>
            <person name="Veneault-Fourrey C."/>
            <person name="LaButti K."/>
            <person name="Lindquist E.A."/>
            <person name="Lipzen A."/>
            <person name="Lundell T."/>
            <person name="Morin E."/>
            <person name="Murat C."/>
            <person name="Riley R."/>
            <person name="Ohm R."/>
            <person name="Sun H."/>
            <person name="Tunlid A."/>
            <person name="Henrissat B."/>
            <person name="Grigoriev I.V."/>
            <person name="Hibbett D.S."/>
            <person name="Martin F."/>
        </authorList>
    </citation>
    <scope>NUCLEOTIDE SEQUENCE [LARGE SCALE GENOMIC DNA]</scope>
    <source>
        <strain evidence="2">FD-334 SS-4</strain>
    </source>
</reference>
<accession>A0A0D2Q719</accession>
<evidence type="ECO:0000313" key="1">
    <source>
        <dbReference type="EMBL" id="KJA27565.1"/>
    </source>
</evidence>
<proteinExistence type="predicted"/>
<dbReference type="EMBL" id="KN817523">
    <property type="protein sequence ID" value="KJA27565.1"/>
    <property type="molecule type" value="Genomic_DNA"/>
</dbReference>
<dbReference type="Proteomes" id="UP000054270">
    <property type="component" value="Unassembled WGS sequence"/>
</dbReference>
<keyword evidence="2" id="KW-1185">Reference proteome</keyword>
<protein>
    <submittedName>
        <fullName evidence="1">Uncharacterized protein</fullName>
    </submittedName>
</protein>
<evidence type="ECO:0000313" key="2">
    <source>
        <dbReference type="Proteomes" id="UP000054270"/>
    </source>
</evidence>
<organism evidence="1 2">
    <name type="scientific">Hypholoma sublateritium (strain FD-334 SS-4)</name>
    <dbReference type="NCBI Taxonomy" id="945553"/>
    <lineage>
        <taxon>Eukaryota</taxon>
        <taxon>Fungi</taxon>
        <taxon>Dikarya</taxon>
        <taxon>Basidiomycota</taxon>
        <taxon>Agaricomycotina</taxon>
        <taxon>Agaricomycetes</taxon>
        <taxon>Agaricomycetidae</taxon>
        <taxon>Agaricales</taxon>
        <taxon>Agaricineae</taxon>
        <taxon>Strophariaceae</taxon>
        <taxon>Hypholoma</taxon>
    </lineage>
</organism>
<name>A0A0D2Q719_HYPSF</name>